<dbReference type="Proteomes" id="UP000183015">
    <property type="component" value="Unassembled WGS sequence"/>
</dbReference>
<evidence type="ECO:0000313" key="2">
    <source>
        <dbReference type="EMBL" id="SEL78449.1"/>
    </source>
</evidence>
<dbReference type="AlphaFoldDB" id="A0A1H7T1S1"/>
<reference evidence="3" key="1">
    <citation type="submission" date="2016-10" db="EMBL/GenBank/DDBJ databases">
        <authorList>
            <person name="Varghese N."/>
        </authorList>
    </citation>
    <scope>NUCLEOTIDE SEQUENCE [LARGE SCALE GENOMIC DNA]</scope>
    <source>
        <strain evidence="3">DSM 45096 / BCRC 16803 / CGMCC 4.1857 / CIP 109030 / JCM 12277 / KCTC 19219 / NBRC 100920 / 33214</strain>
    </source>
</reference>
<name>A0A1H7T1S1_STRJI</name>
<keyword evidence="1" id="KW-0472">Membrane</keyword>
<accession>A0A1H7T1S1</accession>
<evidence type="ECO:0000256" key="1">
    <source>
        <dbReference type="SAM" id="Phobius"/>
    </source>
</evidence>
<keyword evidence="1" id="KW-1133">Transmembrane helix</keyword>
<protein>
    <submittedName>
        <fullName evidence="2">Uncharacterized protein</fullName>
    </submittedName>
</protein>
<sequence>MLREKIVRTLWRNESARTLAWAVGAMLVAIILVVALRM</sequence>
<dbReference type="EMBL" id="FOAZ01000013">
    <property type="protein sequence ID" value="SEL78449.1"/>
    <property type="molecule type" value="Genomic_DNA"/>
</dbReference>
<keyword evidence="1" id="KW-0812">Transmembrane</keyword>
<proteinExistence type="predicted"/>
<gene>
    <name evidence="2" type="ORF">SAMN05414137_11313</name>
</gene>
<feature type="transmembrane region" description="Helical" evidence="1">
    <location>
        <begin position="18"/>
        <end position="36"/>
    </location>
</feature>
<organism evidence="2 3">
    <name type="scientific">Streptacidiphilus jiangxiensis</name>
    <dbReference type="NCBI Taxonomy" id="235985"/>
    <lineage>
        <taxon>Bacteria</taxon>
        <taxon>Bacillati</taxon>
        <taxon>Actinomycetota</taxon>
        <taxon>Actinomycetes</taxon>
        <taxon>Kitasatosporales</taxon>
        <taxon>Streptomycetaceae</taxon>
        <taxon>Streptacidiphilus</taxon>
    </lineage>
</organism>
<evidence type="ECO:0000313" key="3">
    <source>
        <dbReference type="Proteomes" id="UP000183015"/>
    </source>
</evidence>
<keyword evidence="3" id="KW-1185">Reference proteome</keyword>